<dbReference type="Proteomes" id="UP001620626">
    <property type="component" value="Unassembled WGS sequence"/>
</dbReference>
<protein>
    <recommendedName>
        <fullName evidence="1">MATH domain-containing protein</fullName>
    </recommendedName>
</protein>
<reference evidence="2 3" key="1">
    <citation type="submission" date="2024-10" db="EMBL/GenBank/DDBJ databases">
        <authorList>
            <person name="Kim D."/>
        </authorList>
    </citation>
    <scope>NUCLEOTIDE SEQUENCE [LARGE SCALE GENOMIC DNA]</scope>
    <source>
        <strain evidence="2">BH-2024</strain>
    </source>
</reference>
<dbReference type="Gene3D" id="2.60.210.10">
    <property type="entry name" value="Apoptosis, Tumor Necrosis Factor Receptor Associated Protein 2, Chain A"/>
    <property type="match status" value="1"/>
</dbReference>
<evidence type="ECO:0000313" key="3">
    <source>
        <dbReference type="Proteomes" id="UP001620626"/>
    </source>
</evidence>
<evidence type="ECO:0000313" key="2">
    <source>
        <dbReference type="EMBL" id="KAL3112491.1"/>
    </source>
</evidence>
<dbReference type="Pfam" id="PF22486">
    <property type="entry name" value="MATH_2"/>
    <property type="match status" value="1"/>
</dbReference>
<evidence type="ECO:0000259" key="1">
    <source>
        <dbReference type="PROSITE" id="PS50144"/>
    </source>
</evidence>
<proteinExistence type="predicted"/>
<sequence>MASVVPSLWAQTTRRKQSVAPQSLGKSNEMKCRLRIEATKFLSPVETERQNELTQLSPGAPRRTKLGAGMCSNAFDLAGVAIDHGELLDPSKGFYNKNEDKVKLAIDVIIDEPKTEKFVSDPNKSNGTLSMEIEKLSEFAREIESSERKSETVTYVKGMPWKILAAIKTKNENTDNEKWLGFYLLCYASENVGNWSRKCSATLRIVTQKSDVEDFKKEFSGKRVFNNNSNDWGFIYFISFAELMDPSKGLYNKDEDKVTLAIDFTCE</sequence>
<name>A0ABD2LBB6_9BILA</name>
<dbReference type="SMART" id="SM00061">
    <property type="entry name" value="MATH"/>
    <property type="match status" value="1"/>
</dbReference>
<dbReference type="EMBL" id="JBICBT010000468">
    <property type="protein sequence ID" value="KAL3112491.1"/>
    <property type="molecule type" value="Genomic_DNA"/>
</dbReference>
<accession>A0ABD2LBB6</accession>
<dbReference type="PROSITE" id="PS50144">
    <property type="entry name" value="MATH"/>
    <property type="match status" value="1"/>
</dbReference>
<comment type="caution">
    <text evidence="2">The sequence shown here is derived from an EMBL/GenBank/DDBJ whole genome shotgun (WGS) entry which is preliminary data.</text>
</comment>
<dbReference type="AlphaFoldDB" id="A0ABD2LBB6"/>
<dbReference type="PANTHER" id="PTHR46162">
    <property type="entry name" value="TRAF-LIKE FAMILY PROTEIN"/>
    <property type="match status" value="1"/>
</dbReference>
<dbReference type="SUPFAM" id="SSF49599">
    <property type="entry name" value="TRAF domain-like"/>
    <property type="match status" value="1"/>
</dbReference>
<organism evidence="2 3">
    <name type="scientific">Heterodera trifolii</name>
    <dbReference type="NCBI Taxonomy" id="157864"/>
    <lineage>
        <taxon>Eukaryota</taxon>
        <taxon>Metazoa</taxon>
        <taxon>Ecdysozoa</taxon>
        <taxon>Nematoda</taxon>
        <taxon>Chromadorea</taxon>
        <taxon>Rhabditida</taxon>
        <taxon>Tylenchina</taxon>
        <taxon>Tylenchomorpha</taxon>
        <taxon>Tylenchoidea</taxon>
        <taxon>Heteroderidae</taxon>
        <taxon>Heteroderinae</taxon>
        <taxon>Heterodera</taxon>
    </lineage>
</organism>
<dbReference type="InterPro" id="IPR002083">
    <property type="entry name" value="MATH/TRAF_dom"/>
</dbReference>
<dbReference type="InterPro" id="IPR008974">
    <property type="entry name" value="TRAF-like"/>
</dbReference>
<gene>
    <name evidence="2" type="ORF">niasHT_018697</name>
</gene>
<keyword evidence="3" id="KW-1185">Reference proteome</keyword>
<dbReference type="PANTHER" id="PTHR46162:SF58">
    <property type="entry name" value="TRAF-LIKE FAMILY PROTEIN"/>
    <property type="match status" value="1"/>
</dbReference>
<feature type="domain" description="MATH" evidence="1">
    <location>
        <begin position="126"/>
        <end position="262"/>
    </location>
</feature>